<dbReference type="InterPro" id="IPR040240">
    <property type="entry name" value="TAF1"/>
</dbReference>
<feature type="compositionally biased region" description="Low complexity" evidence="3">
    <location>
        <begin position="1059"/>
        <end position="1078"/>
    </location>
</feature>
<dbReference type="GO" id="GO:0051123">
    <property type="term" value="P:RNA polymerase II preinitiation complex assembly"/>
    <property type="evidence" value="ECO:0007669"/>
    <property type="project" value="TreeGrafter"/>
</dbReference>
<dbReference type="AlphaFoldDB" id="W2RS79"/>
<dbReference type="GO" id="GO:0004402">
    <property type="term" value="F:histone acetyltransferase activity"/>
    <property type="evidence" value="ECO:0007669"/>
    <property type="project" value="InterPro"/>
</dbReference>
<dbReference type="Pfam" id="PF12157">
    <property type="entry name" value="DUF3591"/>
    <property type="match status" value="1"/>
</dbReference>
<feature type="region of interest" description="Disordered" evidence="3">
    <location>
        <begin position="799"/>
        <end position="820"/>
    </location>
</feature>
<feature type="domain" description="Transcription initiation factor TFIID subunit 1 histone acetyltransferase" evidence="4">
    <location>
        <begin position="469"/>
        <end position="916"/>
    </location>
</feature>
<feature type="region of interest" description="Disordered" evidence="3">
    <location>
        <begin position="1048"/>
        <end position="1089"/>
    </location>
</feature>
<keyword evidence="2" id="KW-0539">Nucleus</keyword>
<organism evidence="5 6">
    <name type="scientific">Cyphellophora europaea (strain CBS 101466)</name>
    <name type="common">Phialophora europaea</name>
    <dbReference type="NCBI Taxonomy" id="1220924"/>
    <lineage>
        <taxon>Eukaryota</taxon>
        <taxon>Fungi</taxon>
        <taxon>Dikarya</taxon>
        <taxon>Ascomycota</taxon>
        <taxon>Pezizomycotina</taxon>
        <taxon>Eurotiomycetes</taxon>
        <taxon>Chaetothyriomycetidae</taxon>
        <taxon>Chaetothyriales</taxon>
        <taxon>Cyphellophoraceae</taxon>
        <taxon>Cyphellophora</taxon>
    </lineage>
</organism>
<name>W2RS79_CYPE1</name>
<evidence type="ECO:0000256" key="2">
    <source>
        <dbReference type="ARBA" id="ARBA00023242"/>
    </source>
</evidence>
<feature type="region of interest" description="Disordered" evidence="3">
    <location>
        <begin position="936"/>
        <end position="971"/>
    </location>
</feature>
<dbReference type="STRING" id="1220924.W2RS79"/>
<feature type="compositionally biased region" description="Basic and acidic residues" evidence="3">
    <location>
        <begin position="187"/>
        <end position="196"/>
    </location>
</feature>
<evidence type="ECO:0000259" key="4">
    <source>
        <dbReference type="Pfam" id="PF12157"/>
    </source>
</evidence>
<dbReference type="FunCoup" id="W2RS79">
    <property type="interactions" value="370"/>
</dbReference>
<evidence type="ECO:0000313" key="5">
    <source>
        <dbReference type="EMBL" id="ETN39170.1"/>
    </source>
</evidence>
<dbReference type="OrthoDB" id="5752at2759"/>
<feature type="region of interest" description="Disordered" evidence="3">
    <location>
        <begin position="1127"/>
        <end position="1170"/>
    </location>
</feature>
<feature type="compositionally biased region" description="Polar residues" evidence="3">
    <location>
        <begin position="960"/>
        <end position="969"/>
    </location>
</feature>
<dbReference type="InParanoid" id="W2RS79"/>
<dbReference type="GO" id="GO:0017025">
    <property type="term" value="F:TBP-class protein binding"/>
    <property type="evidence" value="ECO:0007669"/>
    <property type="project" value="InterPro"/>
</dbReference>
<dbReference type="PANTHER" id="PTHR13900">
    <property type="entry name" value="TRANSCRIPTION INITIATION FACTOR TFIID"/>
    <property type="match status" value="1"/>
</dbReference>
<evidence type="ECO:0000256" key="1">
    <source>
        <dbReference type="ARBA" id="ARBA00004123"/>
    </source>
</evidence>
<dbReference type="PANTHER" id="PTHR13900:SF0">
    <property type="entry name" value="TRANSCRIPTION INITIATION FACTOR TFIID SUBUNIT 1"/>
    <property type="match status" value="1"/>
</dbReference>
<protein>
    <recommendedName>
        <fullName evidence="4">Transcription initiation factor TFIID subunit 1 histone acetyltransferase domain-containing protein</fullName>
    </recommendedName>
</protein>
<keyword evidence="6" id="KW-1185">Reference proteome</keyword>
<evidence type="ECO:0000313" key="6">
    <source>
        <dbReference type="Proteomes" id="UP000030752"/>
    </source>
</evidence>
<dbReference type="HOGENOM" id="CLU_000572_1_1_1"/>
<feature type="region of interest" description="Disordered" evidence="3">
    <location>
        <begin position="69"/>
        <end position="151"/>
    </location>
</feature>
<feature type="compositionally biased region" description="Basic and acidic residues" evidence="3">
    <location>
        <begin position="69"/>
        <end position="82"/>
    </location>
</feature>
<feature type="compositionally biased region" description="Acidic residues" evidence="3">
    <location>
        <begin position="1160"/>
        <end position="1170"/>
    </location>
</feature>
<dbReference type="InterPro" id="IPR022591">
    <property type="entry name" value="TAF1_HAT_dom"/>
</dbReference>
<dbReference type="GO" id="GO:0016251">
    <property type="term" value="F:RNA polymerase II general transcription initiation factor activity"/>
    <property type="evidence" value="ECO:0007669"/>
    <property type="project" value="InterPro"/>
</dbReference>
<proteinExistence type="predicted"/>
<feature type="compositionally biased region" description="Acidic residues" evidence="3">
    <location>
        <begin position="88"/>
        <end position="99"/>
    </location>
</feature>
<comment type="subcellular location">
    <subcellularLocation>
        <location evidence="1">Nucleus</location>
    </subcellularLocation>
</comment>
<sequence>MAGYQEEPDLFGDNDDVFDFDAPIDGDLKFDAPTDELPDELPQNVFENAELGGMLGEGEVGLDEIMRGLEDRELEPGEKADNAVDYGDVSDDDLPDEEPVGGPVQSSYQPLSGIEDAAMTDGTPDGPLNDFDDDLFGGSSPPGGDADLGGLDSFGTVALPANIDAADAIDTPVADNDDGDKASLASEHQDGADHQEAPLTSNQPDDTEDAKMLLLQMMLFGGKVPETEEENLDEWVRTEFPTFKQQEIPYFNRLFPPRHSRWLEGKTPLKPPKPLRPTKVTLEIESDQRLLFNSAGVANLQEPRSDIVHIVQPTASNEDSELYDESDGDEPLPGGITMQDLEFLCTDFDTLSHPADSDTEGARDVPVRIADPDAMFDEDDFEALEPARKKRKLGLSDHDIVTMPHFPLPDSFDNFERMTAKIASKPLLDLNDTNLLLEEVDPEAMNTKSKPGVKTKGPQTVVHKLFDRFNTSNDTEYDLLKQNHQHKVRGQLGHTTIDHSMPAIRLQYPYYPVQLSLQELRNWHRKKIHFRAPITFSKAPRQKRKVLKGKEPKEIFSRSKDLSLGDNSTAALFEYSEEHPTMLSSTGMGNKIVNYYRRKSADDATRPKHDIGELTVLLPEDKSPFNTFGHIDGGEEMTALVNSMYKAPVFEQNPGHEDFLVVRESTGLEGQRYYIRSIDNAFVVGQELPTMTVPGIHSRNVTSASKYRLRAIAYRIIRHRKSHRLRVEDVTRHFPDTTDMQNRQKMKEFMVFNKQEKEWEMAKGNTVPGEDTVQSLLKPEDIALLEAKDVGAQYLRDAGYGEDDYDEDKDNKDNAAGTASTDQLLAPWRATKNFVYADQGKAMLQLHGEGDPSGRGEAYSFLKTSMKGGFRAQGAPVADTVQAKKELGGHSYNVAKQQRDYEEAIRKIWIKQKDALSSKVPPSDPTLEGDIDTQEDNLARQSTRATPAPTPGGGRRANDDNASSFSRASQGGKKWLKITRTVVVNGKETQQVEVVSDPAIIKAYTRRKEQLANSNLDITRLSGPSGNAEMDAKNEERIRAEIARLEANQARNKKRASKKAATTAGSPDGDAASPDGDGTPSGKQTQPTMRKCANCGQVGHIKTNKKSVKDSICPNCHLSLFKSFSSVSGPVAPLARRRRPTSRKRGQAASATKVTAPPVEAEEDIPGPST</sequence>
<dbReference type="eggNOG" id="KOG0008">
    <property type="taxonomic scope" value="Eukaryota"/>
</dbReference>
<evidence type="ECO:0000256" key="3">
    <source>
        <dbReference type="SAM" id="MobiDB-lite"/>
    </source>
</evidence>
<feature type="region of interest" description="Disordered" evidence="3">
    <location>
        <begin position="170"/>
        <end position="206"/>
    </location>
</feature>
<feature type="compositionally biased region" description="Basic residues" evidence="3">
    <location>
        <begin position="1135"/>
        <end position="1146"/>
    </location>
</feature>
<dbReference type="VEuPathDB" id="FungiDB:HMPREF1541_05393"/>
<reference evidence="5 6" key="1">
    <citation type="submission" date="2013-03" db="EMBL/GenBank/DDBJ databases">
        <title>The Genome Sequence of Phialophora europaea CBS 101466.</title>
        <authorList>
            <consortium name="The Broad Institute Genomics Platform"/>
            <person name="Cuomo C."/>
            <person name="de Hoog S."/>
            <person name="Gorbushina A."/>
            <person name="Walker B."/>
            <person name="Young S.K."/>
            <person name="Zeng Q."/>
            <person name="Gargeya S."/>
            <person name="Fitzgerald M."/>
            <person name="Haas B."/>
            <person name="Abouelleil A."/>
            <person name="Allen A.W."/>
            <person name="Alvarado L."/>
            <person name="Arachchi H.M."/>
            <person name="Berlin A.M."/>
            <person name="Chapman S.B."/>
            <person name="Gainer-Dewar J."/>
            <person name="Goldberg J."/>
            <person name="Griggs A."/>
            <person name="Gujja S."/>
            <person name="Hansen M."/>
            <person name="Howarth C."/>
            <person name="Imamovic A."/>
            <person name="Ireland A."/>
            <person name="Larimer J."/>
            <person name="McCowan C."/>
            <person name="Murphy C."/>
            <person name="Pearson M."/>
            <person name="Poon T.W."/>
            <person name="Priest M."/>
            <person name="Roberts A."/>
            <person name="Saif S."/>
            <person name="Shea T."/>
            <person name="Sisk P."/>
            <person name="Sykes S."/>
            <person name="Wortman J."/>
            <person name="Nusbaum C."/>
            <person name="Birren B."/>
        </authorList>
    </citation>
    <scope>NUCLEOTIDE SEQUENCE [LARGE SCALE GENOMIC DNA]</scope>
    <source>
        <strain evidence="5 6">CBS 101466</strain>
    </source>
</reference>
<dbReference type="GO" id="GO:0005669">
    <property type="term" value="C:transcription factor TFIID complex"/>
    <property type="evidence" value="ECO:0007669"/>
    <property type="project" value="InterPro"/>
</dbReference>
<accession>W2RS79</accession>
<gene>
    <name evidence="5" type="ORF">HMPREF1541_05393</name>
</gene>
<dbReference type="EMBL" id="KB822721">
    <property type="protein sequence ID" value="ETN39170.1"/>
    <property type="molecule type" value="Genomic_DNA"/>
</dbReference>
<dbReference type="Proteomes" id="UP000030752">
    <property type="component" value="Unassembled WGS sequence"/>
</dbReference>
<dbReference type="GeneID" id="19972732"/>
<dbReference type="RefSeq" id="XP_008717955.1">
    <property type="nucleotide sequence ID" value="XM_008719733.1"/>
</dbReference>
<feature type="compositionally biased region" description="Low complexity" evidence="3">
    <location>
        <begin position="136"/>
        <end position="151"/>
    </location>
</feature>